<comment type="subcellular location">
    <subcellularLocation>
        <location evidence="1">Secreted</location>
    </subcellularLocation>
</comment>
<dbReference type="SUPFAM" id="SSF49842">
    <property type="entry name" value="TNF-like"/>
    <property type="match status" value="1"/>
</dbReference>
<gene>
    <name evidence="4" type="ORF">D915_007148</name>
</gene>
<name>A0A4E0R4U7_FASHE</name>
<organism evidence="4 5">
    <name type="scientific">Fasciola hepatica</name>
    <name type="common">Liver fluke</name>
    <dbReference type="NCBI Taxonomy" id="6192"/>
    <lineage>
        <taxon>Eukaryota</taxon>
        <taxon>Metazoa</taxon>
        <taxon>Spiralia</taxon>
        <taxon>Lophotrochozoa</taxon>
        <taxon>Platyhelminthes</taxon>
        <taxon>Trematoda</taxon>
        <taxon>Digenea</taxon>
        <taxon>Plagiorchiida</taxon>
        <taxon>Echinostomata</taxon>
        <taxon>Echinostomatoidea</taxon>
        <taxon>Fasciolidae</taxon>
        <taxon>Fasciola</taxon>
    </lineage>
</organism>
<evidence type="ECO:0000259" key="3">
    <source>
        <dbReference type="PROSITE" id="PS50871"/>
    </source>
</evidence>
<evidence type="ECO:0000256" key="2">
    <source>
        <dbReference type="ARBA" id="ARBA00022525"/>
    </source>
</evidence>
<keyword evidence="5" id="KW-1185">Reference proteome</keyword>
<proteinExistence type="predicted"/>
<feature type="domain" description="C1q" evidence="3">
    <location>
        <begin position="22"/>
        <end position="158"/>
    </location>
</feature>
<sequence length="159" mass="17890">MVNPNATITPLLLDQLAMQMRHRETRVAFFAGLELNIVEQPIDSNPRVLMNRVITNVGRAYHASTGEFIAPVQGVYVLTVAISAQGRARAAVRLMHNEQQVLDIWAESSPWSTATNQGILQMRKGDRAWLSIREGAYFLHGYMYSTFSGYLLFEYDASP</sequence>
<dbReference type="PANTHER" id="PTHR15427">
    <property type="entry name" value="EMILIN ELASTIN MICROFIBRIL INTERFACE-LOCATED PROTEIN ELASTIN MICROFIBRIL INTERFACER"/>
    <property type="match status" value="1"/>
</dbReference>
<dbReference type="Gene3D" id="2.60.120.40">
    <property type="match status" value="1"/>
</dbReference>
<dbReference type="GO" id="GO:0005581">
    <property type="term" value="C:collagen trimer"/>
    <property type="evidence" value="ECO:0007669"/>
    <property type="project" value="UniProtKB-KW"/>
</dbReference>
<accession>A0A4E0R4U7</accession>
<evidence type="ECO:0000313" key="5">
    <source>
        <dbReference type="Proteomes" id="UP000230066"/>
    </source>
</evidence>
<evidence type="ECO:0000256" key="1">
    <source>
        <dbReference type="ARBA" id="ARBA00004613"/>
    </source>
</evidence>
<dbReference type="EMBL" id="JXXN02002964">
    <property type="protein sequence ID" value="THD22145.1"/>
    <property type="molecule type" value="Genomic_DNA"/>
</dbReference>
<dbReference type="PROSITE" id="PS50871">
    <property type="entry name" value="C1Q"/>
    <property type="match status" value="1"/>
</dbReference>
<dbReference type="InterPro" id="IPR001073">
    <property type="entry name" value="C1q_dom"/>
</dbReference>
<dbReference type="AlphaFoldDB" id="A0A4E0R4U7"/>
<reference evidence="4" key="1">
    <citation type="submission" date="2019-03" db="EMBL/GenBank/DDBJ databases">
        <title>Improved annotation for the trematode Fasciola hepatica.</title>
        <authorList>
            <person name="Choi Y.-J."/>
            <person name="Martin J."/>
            <person name="Mitreva M."/>
        </authorList>
    </citation>
    <scope>NUCLEOTIDE SEQUENCE [LARGE SCALE GENOMIC DNA]</scope>
</reference>
<dbReference type="PRINTS" id="PR00007">
    <property type="entry name" value="COMPLEMNTC1Q"/>
</dbReference>
<evidence type="ECO:0000313" key="4">
    <source>
        <dbReference type="EMBL" id="THD22145.1"/>
    </source>
</evidence>
<dbReference type="InterPro" id="IPR008983">
    <property type="entry name" value="Tumour_necrosis_fac-like_dom"/>
</dbReference>
<dbReference type="Pfam" id="PF00386">
    <property type="entry name" value="C1q"/>
    <property type="match status" value="1"/>
</dbReference>
<dbReference type="PANTHER" id="PTHR15427:SF33">
    <property type="entry name" value="COLLAGEN IV NC1 DOMAIN-CONTAINING PROTEIN"/>
    <property type="match status" value="1"/>
</dbReference>
<dbReference type="SMART" id="SM00110">
    <property type="entry name" value="C1Q"/>
    <property type="match status" value="1"/>
</dbReference>
<keyword evidence="2" id="KW-0964">Secreted</keyword>
<comment type="caution">
    <text evidence="4">The sequence shown here is derived from an EMBL/GenBank/DDBJ whole genome shotgun (WGS) entry which is preliminary data.</text>
</comment>
<dbReference type="Proteomes" id="UP000230066">
    <property type="component" value="Unassembled WGS sequence"/>
</dbReference>
<dbReference type="InterPro" id="IPR050392">
    <property type="entry name" value="Collagen/C1q_domain"/>
</dbReference>
<protein>
    <submittedName>
        <fullName evidence="4">Complement C1q tumor necrosis factor protein</fullName>
    </submittedName>
</protein>